<keyword evidence="2" id="KW-1185">Reference proteome</keyword>
<protein>
    <submittedName>
        <fullName evidence="1">Uncharacterized protein</fullName>
    </submittedName>
</protein>
<evidence type="ECO:0000313" key="2">
    <source>
        <dbReference type="Proteomes" id="UP000215914"/>
    </source>
</evidence>
<dbReference type="PANTHER" id="PTHR46235:SF19">
    <property type="entry name" value="HISTONE-LYSINE N-METHYLTRANSFERASE CHROMATIN REGULATOR PHD FAMILY"/>
    <property type="match status" value="1"/>
</dbReference>
<comment type="caution">
    <text evidence="1">The sequence shown here is derived from an EMBL/GenBank/DDBJ whole genome shotgun (WGS) entry which is preliminary data.</text>
</comment>
<dbReference type="Gramene" id="mRNA:HanXRQr2_Chr04g0168121">
    <property type="protein sequence ID" value="mRNA:HanXRQr2_Chr04g0168121"/>
    <property type="gene ID" value="HanXRQr2_Chr04g0168121"/>
</dbReference>
<name>A0A9K3J8E7_HELAN</name>
<gene>
    <name evidence="1" type="ORF">HanXRQr2_Chr04g0168121</name>
</gene>
<reference evidence="1" key="2">
    <citation type="submission" date="2020-06" db="EMBL/GenBank/DDBJ databases">
        <title>Helianthus annuus Genome sequencing and assembly Release 2.</title>
        <authorList>
            <person name="Gouzy J."/>
            <person name="Langlade N."/>
            <person name="Munos S."/>
        </authorList>
    </citation>
    <scope>NUCLEOTIDE SEQUENCE</scope>
    <source>
        <tissue evidence="1">Leaves</tissue>
    </source>
</reference>
<dbReference type="AlphaFoldDB" id="A0A9K3J8E7"/>
<evidence type="ECO:0000313" key="1">
    <source>
        <dbReference type="EMBL" id="KAF5810329.1"/>
    </source>
</evidence>
<dbReference type="PANTHER" id="PTHR46235">
    <property type="entry name" value="PHD FINGER-CONTAINING PROTEIN DDB_G0268158"/>
    <property type="match status" value="1"/>
</dbReference>
<dbReference type="Proteomes" id="UP000215914">
    <property type="component" value="Unassembled WGS sequence"/>
</dbReference>
<reference evidence="1" key="1">
    <citation type="journal article" date="2017" name="Nature">
        <title>The sunflower genome provides insights into oil metabolism, flowering and Asterid evolution.</title>
        <authorList>
            <person name="Badouin H."/>
            <person name="Gouzy J."/>
            <person name="Grassa C.J."/>
            <person name="Murat F."/>
            <person name="Staton S.E."/>
            <person name="Cottret L."/>
            <person name="Lelandais-Briere C."/>
            <person name="Owens G.L."/>
            <person name="Carrere S."/>
            <person name="Mayjonade B."/>
            <person name="Legrand L."/>
            <person name="Gill N."/>
            <person name="Kane N.C."/>
            <person name="Bowers J.E."/>
            <person name="Hubner S."/>
            <person name="Bellec A."/>
            <person name="Berard A."/>
            <person name="Berges H."/>
            <person name="Blanchet N."/>
            <person name="Boniface M.C."/>
            <person name="Brunel D."/>
            <person name="Catrice O."/>
            <person name="Chaidir N."/>
            <person name="Claudel C."/>
            <person name="Donnadieu C."/>
            <person name="Faraut T."/>
            <person name="Fievet G."/>
            <person name="Helmstetter N."/>
            <person name="King M."/>
            <person name="Knapp S.J."/>
            <person name="Lai Z."/>
            <person name="Le Paslier M.C."/>
            <person name="Lippi Y."/>
            <person name="Lorenzon L."/>
            <person name="Mandel J.R."/>
            <person name="Marage G."/>
            <person name="Marchand G."/>
            <person name="Marquand E."/>
            <person name="Bret-Mestries E."/>
            <person name="Morien E."/>
            <person name="Nambeesan S."/>
            <person name="Nguyen T."/>
            <person name="Pegot-Espagnet P."/>
            <person name="Pouilly N."/>
            <person name="Raftis F."/>
            <person name="Sallet E."/>
            <person name="Schiex T."/>
            <person name="Thomas J."/>
            <person name="Vandecasteele C."/>
            <person name="Vares D."/>
            <person name="Vear F."/>
            <person name="Vautrin S."/>
            <person name="Crespi M."/>
            <person name="Mangin B."/>
            <person name="Burke J.M."/>
            <person name="Salse J."/>
            <person name="Munos S."/>
            <person name="Vincourt P."/>
            <person name="Rieseberg L.H."/>
            <person name="Langlade N.B."/>
        </authorList>
    </citation>
    <scope>NUCLEOTIDE SEQUENCE</scope>
    <source>
        <tissue evidence="1">Leaves</tissue>
    </source>
</reference>
<accession>A0A9K3J8E7</accession>
<dbReference type="EMBL" id="MNCJ02000319">
    <property type="protein sequence ID" value="KAF5810329.1"/>
    <property type="molecule type" value="Genomic_DNA"/>
</dbReference>
<sequence length="63" mass="7180">MLIFGRLLVGWVSKKLSVILAPFLIGTRYTSFGRHFTKVDKLKESFYLPGSVDKQDQPLDAHN</sequence>
<proteinExistence type="predicted"/>
<organism evidence="1 2">
    <name type="scientific">Helianthus annuus</name>
    <name type="common">Common sunflower</name>
    <dbReference type="NCBI Taxonomy" id="4232"/>
    <lineage>
        <taxon>Eukaryota</taxon>
        <taxon>Viridiplantae</taxon>
        <taxon>Streptophyta</taxon>
        <taxon>Embryophyta</taxon>
        <taxon>Tracheophyta</taxon>
        <taxon>Spermatophyta</taxon>
        <taxon>Magnoliopsida</taxon>
        <taxon>eudicotyledons</taxon>
        <taxon>Gunneridae</taxon>
        <taxon>Pentapetalae</taxon>
        <taxon>asterids</taxon>
        <taxon>campanulids</taxon>
        <taxon>Asterales</taxon>
        <taxon>Asteraceae</taxon>
        <taxon>Asteroideae</taxon>
        <taxon>Heliantheae alliance</taxon>
        <taxon>Heliantheae</taxon>
        <taxon>Helianthus</taxon>
    </lineage>
</organism>